<protein>
    <submittedName>
        <fullName evidence="3">Uncharacterized protein</fullName>
    </submittedName>
</protein>
<organism evidence="3 4">
    <name type="scientific">Cyprinus carpio</name>
    <name type="common">Common carp</name>
    <dbReference type="NCBI Taxonomy" id="7962"/>
    <lineage>
        <taxon>Eukaryota</taxon>
        <taxon>Metazoa</taxon>
        <taxon>Chordata</taxon>
        <taxon>Craniata</taxon>
        <taxon>Vertebrata</taxon>
        <taxon>Euteleostomi</taxon>
        <taxon>Actinopterygii</taxon>
        <taxon>Neopterygii</taxon>
        <taxon>Teleostei</taxon>
        <taxon>Ostariophysi</taxon>
        <taxon>Cypriniformes</taxon>
        <taxon>Cyprinidae</taxon>
        <taxon>Cyprininae</taxon>
        <taxon>Cyprinus</taxon>
    </lineage>
</organism>
<dbReference type="Pfam" id="PF14291">
    <property type="entry name" value="DUF4371"/>
    <property type="match status" value="1"/>
</dbReference>
<evidence type="ECO:0000313" key="3">
    <source>
        <dbReference type="Ensembl" id="ENSCCRP00020030452.1"/>
    </source>
</evidence>
<sequence>MVTPMTERLLMLYKYMLPHLDLRSFNSEWYKQHPWLDYSQSQNSAYCFSYGGFKVHEKSEGHVNAMFAWGEHKKAIVTDCSIHDALNEVYNKKVQENRKYIKTVAEVLLLTATQNIAQRGHHETEEADNRRKFLESLEMIAKHHPVVEKKMKEKQNAKYTSSVIQNEILECLANMVREEIIQEVNESEVFSVITDETKDLKKKEQFSLVLRYYYNGAVHESFLDFQQATRLDAEGIKDKIIHCFERYGLEYRSNLVGQGYDGASVMSGKHSGVAARIKTDAKHAVYVMYCNAVCFFALLQKLYVYIGDRSVDARGLLTQLDLSFVGLLATFRMLLGDAKVLSDTLQSPSLDLAMAVDLVSALKDSFQGYTSETFVDNLWKSIVNTDSFRRTIFYPIVDTILGELDRRFSKDNCEIMRGIQSLDPKSTCFLQEEAVFYLGEIYVSDSEDLSHELHQKRRLLQRKQQSGMPNLSGTVDLAVFLEPHKDVFHELFHLCKTAIALPVSSAACECSFSALKLIKTHLRTTMTDDRLSNLGVLSIEARRAKVLTNTDLDRFVNNI</sequence>
<name>A0A8C2HAB0_CYPCA</name>
<dbReference type="AlphaFoldDB" id="A0A8C2HAB0"/>
<evidence type="ECO:0000259" key="1">
    <source>
        <dbReference type="Pfam" id="PF05699"/>
    </source>
</evidence>
<dbReference type="SUPFAM" id="SSF53098">
    <property type="entry name" value="Ribonuclease H-like"/>
    <property type="match status" value="1"/>
</dbReference>
<evidence type="ECO:0000313" key="4">
    <source>
        <dbReference type="Proteomes" id="UP000694701"/>
    </source>
</evidence>
<dbReference type="InterPro" id="IPR012337">
    <property type="entry name" value="RNaseH-like_sf"/>
</dbReference>
<dbReference type="Pfam" id="PF05699">
    <property type="entry name" value="Dimer_Tnp_hAT"/>
    <property type="match status" value="1"/>
</dbReference>
<feature type="domain" description="DUF4371" evidence="2">
    <location>
        <begin position="80"/>
        <end position="272"/>
    </location>
</feature>
<accession>A0A8C2HAB0</accession>
<dbReference type="PANTHER" id="PTHR45749:SF37">
    <property type="entry name" value="OS05G0311600 PROTEIN"/>
    <property type="match status" value="1"/>
</dbReference>
<dbReference type="InterPro" id="IPR025398">
    <property type="entry name" value="DUF4371"/>
</dbReference>
<feature type="domain" description="HAT C-terminal dimerisation" evidence="1">
    <location>
        <begin position="473"/>
        <end position="540"/>
    </location>
</feature>
<dbReference type="InterPro" id="IPR008906">
    <property type="entry name" value="HATC_C_dom"/>
</dbReference>
<proteinExistence type="predicted"/>
<dbReference type="Proteomes" id="UP000694701">
    <property type="component" value="Unplaced"/>
</dbReference>
<dbReference type="GO" id="GO:0046983">
    <property type="term" value="F:protein dimerization activity"/>
    <property type="evidence" value="ECO:0007669"/>
    <property type="project" value="InterPro"/>
</dbReference>
<dbReference type="PANTHER" id="PTHR45749">
    <property type="match status" value="1"/>
</dbReference>
<dbReference type="Ensembl" id="ENSCCRT00020033321.1">
    <property type="protein sequence ID" value="ENSCCRP00020030452.1"/>
    <property type="gene ID" value="ENSCCRG00020013801.1"/>
</dbReference>
<evidence type="ECO:0000259" key="2">
    <source>
        <dbReference type="Pfam" id="PF14291"/>
    </source>
</evidence>
<reference evidence="3" key="1">
    <citation type="submission" date="2025-08" db="UniProtKB">
        <authorList>
            <consortium name="Ensembl"/>
        </authorList>
    </citation>
    <scope>IDENTIFICATION</scope>
</reference>